<evidence type="ECO:0000313" key="3">
    <source>
        <dbReference type="WBParaSite" id="ASIM_0000433601-mRNA-1"/>
    </source>
</evidence>
<dbReference type="EMBL" id="UYRR01007016">
    <property type="protein sequence ID" value="VDK23214.1"/>
    <property type="molecule type" value="Genomic_DNA"/>
</dbReference>
<evidence type="ECO:0000313" key="2">
    <source>
        <dbReference type="Proteomes" id="UP000267096"/>
    </source>
</evidence>
<dbReference type="GO" id="GO:0006508">
    <property type="term" value="P:proteolysis"/>
    <property type="evidence" value="ECO:0007669"/>
    <property type="project" value="InterPro"/>
</dbReference>
<dbReference type="WBParaSite" id="ASIM_0000433601-mRNA-1">
    <property type="protein sequence ID" value="ASIM_0000433601-mRNA-1"/>
    <property type="gene ID" value="ASIM_0000433601"/>
</dbReference>
<proteinExistence type="predicted"/>
<dbReference type="Pfam" id="PF05577">
    <property type="entry name" value="Peptidase_S28"/>
    <property type="match status" value="1"/>
</dbReference>
<sequence>MSELIWTKEGRKNLTETFKLTPGLNEKPLRYKDMQTFFGSMFSPFQGLAQYYGERYVRIHINYYHFIAFFKQGV</sequence>
<organism evidence="3">
    <name type="scientific">Anisakis simplex</name>
    <name type="common">Herring worm</name>
    <dbReference type="NCBI Taxonomy" id="6269"/>
    <lineage>
        <taxon>Eukaryota</taxon>
        <taxon>Metazoa</taxon>
        <taxon>Ecdysozoa</taxon>
        <taxon>Nematoda</taxon>
        <taxon>Chromadorea</taxon>
        <taxon>Rhabditida</taxon>
        <taxon>Spirurina</taxon>
        <taxon>Ascaridomorpha</taxon>
        <taxon>Ascaridoidea</taxon>
        <taxon>Anisakidae</taxon>
        <taxon>Anisakis</taxon>
        <taxon>Anisakis simplex complex</taxon>
    </lineage>
</organism>
<reference evidence="3" key="1">
    <citation type="submission" date="2017-02" db="UniProtKB">
        <authorList>
            <consortium name="WormBaseParasite"/>
        </authorList>
    </citation>
    <scope>IDENTIFICATION</scope>
</reference>
<protein>
    <submittedName>
        <fullName evidence="3">Type II toxin-antitoxin system RelE/ParE family toxin</fullName>
    </submittedName>
</protein>
<evidence type="ECO:0000313" key="1">
    <source>
        <dbReference type="EMBL" id="VDK23214.1"/>
    </source>
</evidence>
<dbReference type="InterPro" id="IPR008758">
    <property type="entry name" value="Peptidase_S28"/>
</dbReference>
<gene>
    <name evidence="1" type="ORF">ASIM_LOCUS4148</name>
</gene>
<reference evidence="1 2" key="2">
    <citation type="submission" date="2018-11" db="EMBL/GenBank/DDBJ databases">
        <authorList>
            <consortium name="Pathogen Informatics"/>
        </authorList>
    </citation>
    <scope>NUCLEOTIDE SEQUENCE [LARGE SCALE GENOMIC DNA]</scope>
</reference>
<keyword evidence="2" id="KW-1185">Reference proteome</keyword>
<dbReference type="OrthoDB" id="1735038at2759"/>
<dbReference type="AlphaFoldDB" id="A0A0M3J9R7"/>
<name>A0A0M3J9R7_ANISI</name>
<dbReference type="GO" id="GO:0070008">
    <property type="term" value="F:serine-type exopeptidase activity"/>
    <property type="evidence" value="ECO:0007669"/>
    <property type="project" value="InterPro"/>
</dbReference>
<accession>A0A0M3J9R7</accession>
<dbReference type="Proteomes" id="UP000267096">
    <property type="component" value="Unassembled WGS sequence"/>
</dbReference>